<accession>A0A2A9NJC4</accession>
<dbReference type="Pfam" id="PF25794">
    <property type="entry name" value="SACS"/>
    <property type="match status" value="2"/>
</dbReference>
<dbReference type="InterPro" id="IPR036890">
    <property type="entry name" value="HATPase_C_sf"/>
</dbReference>
<dbReference type="EMBL" id="KZ302087">
    <property type="protein sequence ID" value="PFH47866.1"/>
    <property type="molecule type" value="Genomic_DNA"/>
</dbReference>
<reference evidence="2 3" key="1">
    <citation type="submission" date="2014-02" db="EMBL/GenBank/DDBJ databases">
        <title>Transposable element dynamics among asymbiotic and ectomycorrhizal Amanita fungi.</title>
        <authorList>
            <consortium name="DOE Joint Genome Institute"/>
            <person name="Hess J."/>
            <person name="Skrede I."/>
            <person name="Wolfe B."/>
            <person name="LaButti K."/>
            <person name="Ohm R.A."/>
            <person name="Grigoriev I.V."/>
            <person name="Pringle A."/>
        </authorList>
    </citation>
    <scope>NUCLEOTIDE SEQUENCE [LARGE SCALE GENOMIC DNA]</scope>
    <source>
        <strain evidence="2 3">SKay4041</strain>
    </source>
</reference>
<dbReference type="SUPFAM" id="SSF54695">
    <property type="entry name" value="POZ domain"/>
    <property type="match status" value="1"/>
</dbReference>
<sequence length="2572" mass="289581">MTFGESVSPTAAIKAILHDYPFSVGILRELLQNSNDADATEQLFVLDRRSHPAGNLIKSSLAKAQGPSLIAYNNAQFNERDWEAIQSIHQSSKRADTSKIGKYGVGFRACYHVTDGPQLLSGSSFAILDPLHEFSDAGGQRLPFEEFKKTDHYGCFDFVPGISGSNTFNGTVFRLPLRMAASELSHRVLHADELHGMIMNYIKEELNVSLLFLDNLKSIKIMEIDDAGKILHLAHWTKSEPNHLHKFTDQSPLIYNSVLSDESGLTYTWRVVQSQAPADDTLTRLQKVVGGDLVSKIMEKHKLRADVRIAYPISPPNGHRTSGRLFTFLPLPSKTDFPAQIHALFALTSSRQGLRNANETGIVPASDDDVLIKWNHLLFDEYIPRVWAHLLKSLVKDDGASDIFSAWPSLCSSISAGDGVYWEKLLASTFKVALLSGLAIWPKVSLGGGEPTEYVPLKSAFVTENNKVDIDVLKCLMKLGLTVVQLPKDFMDLIDETAVKMTPNTVYDPLKERIDMINRLSTEERKVLCGYILSTGDITRLFGLPLVPILSGSFVSLENRHNSGKRYTFLSDDECDVFKSLAQEAISLSQVDKTLARLIDKGSTDPANIDALGPEEVIKFLETTAQSSSEQWLIEFLTWLTRWRSGSSLIDLLKTRQDLRIVPTSNQNQSLASPIFKPVNDPQKTKVMEKFGLRFLSPVVPSLVVSFLERHSLLKRLENLDDILRVVQPDTLPPLTDEEASSIFRYFTAELPPALTENRETLRKLPIFPVLVPSCYAHESNSSVVWRSIFPLTIKGVSPMRLVPVIGGIHFLDKGSIHDPSCSMLKGLGIHLLSHADIILSALGNFSGQKGSVQAAFISYIANNVRDLPTKVTDTLKITSFILASDGSRQPPSKSIDPRSDIATLFPPNSSDSRLPRMDDAILGDLRRLRMLIASLTPDIVHERIQYIHASQHRETGKNLVSLMNNSSFLWSGVTINPSLRWLPTSEGLKSSEECIERGRSDIDFFDEVLTPLDESVINLSPSFRAVMKWDKPIALSIIQKQLIHVVGSASTQSQCRKIRSIIRELASRGLNDSDIESLKTIIGGRTWVPTKCGTLAATSRAVFIDVPQTSRFFSVAFSDSDVEIRQFLLNMGCRERPSTSSIVDELKLLQNSGAENDVDHITQVITLLELLPDDMTDEQHSKILIPTQDGQLVSLTSGIYYYPNSAQDSPDEPGVVIAHHLLTEAIAERLKLPRLGTDAIIDDGVDMGEKPVTTVRNALRQYEPEQFFTEFIANASDAKATRYELLIDEYEGHKTKLFSQSMEAFQGPSVVVFNDGVFTADDFKGIRQTGIGSKRDKSGTIGHFGLGALSMFHFTELAMIVSGDGVLFLNPSKENLCYRNRTSVLLPLKKVKQLYPDHLKPLNGLFGFDISSKEPYQGTLFRLPLRRSDQLKNEPIINTPWPVYSIKDMLIRQFNNLAVKSLLFTNLRTISISERLRASTGITNLCSVQSTRDPYSSDDGFESEKVTFDSTNSQLHSFQWLVASLPVAMPGEFLNQFSGKYQIKSLLPVRIAALCDGSRLSSEHNLFCTLPLPVTTLFPVHISAPFILEQERRNLRLNSNGSSSESNYNRWLLTDPIPHLYLYLLEKLLRIKGTNIAWWPKITADFSHSATEQMLSNAFWFSGILQASKRAIFASTYQGKYLNPSEATLFSIDSYPAVVEKVVSISKQVDVCWVPKKLFECAVGRARMKAVNPEFVKRVLTNSQFAVQLGKKEALNALWYISRGGVSLDGLPLLPLQDGSYATIQLKERASKVYYLQDMNMENLPFLTDHLVFRGYDGPPLEKKYNTSSLNEAGIVELTEECFNPTPENHGDWILKFWNVGIAFDPKKLSHLPLVPTSEPSKFISLDDVAKPWVVVTNKEANDDTGFNVGILRQLDMSIVMERQVPKALSNALPKNKPSIYHCFLESLSLCLKKRLDLISRLRPEEYEEIAQWVRKAFHTTPQHLVSTASKLPVWEVELSGRKELRALDEVTILPPQMPSRCFSPFTDQPVIDWEIWMQKLKKSSCSPETMVSYICLSRDRLLHQDQISQYKKLVKNLLKFRKIQDLSLLLPNEQSILKPATDLYERDKLFLESFKSQPHCLLLEKFQNIASSLHTYGLNTRTKLTVSVFLKCAKAFSKDKKPNKSSRSRTLYDAFRALSPSTLETSLCQELDDLKFIPRDTSTRPGYDLDLAKYLDELPPVLSPGEIVLSEYESIAWTQRGRPEGHCNPTMRHVYTGLGKPTAEEVVKHLKVLSQIGRNIGRNTALFSDLKATYKWMNDDPDSVREYIVNEHSERIFLNVNDPEKDEWEWHTTHELVIGLRDINEYRDVREFLLKYPDLLQAAGIHKMKKQRATPIPQEGYSKYHKAQQLKYHRMRQEQCLTDVAFILEEGGKVLVAHRVVLASASDHFADQFTQGFVESTTNIPQASDDGQDVTIPAGHVPIQFEGFSSQCVNAVFDWIYLGQLPSSFTRTEDDDGNAKERYRKISALLDFALDMLHLSHYWNLELLHQQLQVYITDADDLINPYTCQYSKHNVLVSFEDDSLMNQRQF</sequence>
<evidence type="ECO:0000259" key="1">
    <source>
        <dbReference type="PROSITE" id="PS50097"/>
    </source>
</evidence>
<evidence type="ECO:0000313" key="2">
    <source>
        <dbReference type="EMBL" id="PFH47866.1"/>
    </source>
</evidence>
<keyword evidence="3" id="KW-1185">Reference proteome</keyword>
<dbReference type="SUPFAM" id="SSF55874">
    <property type="entry name" value="ATPase domain of HSP90 chaperone/DNA topoisomerase II/histidine kinase"/>
    <property type="match status" value="2"/>
</dbReference>
<protein>
    <recommendedName>
        <fullName evidence="1">BTB domain-containing protein</fullName>
    </recommendedName>
</protein>
<organism evidence="2 3">
    <name type="scientific">Amanita thiersii Skay4041</name>
    <dbReference type="NCBI Taxonomy" id="703135"/>
    <lineage>
        <taxon>Eukaryota</taxon>
        <taxon>Fungi</taxon>
        <taxon>Dikarya</taxon>
        <taxon>Basidiomycota</taxon>
        <taxon>Agaricomycotina</taxon>
        <taxon>Agaricomycetes</taxon>
        <taxon>Agaricomycetidae</taxon>
        <taxon>Agaricales</taxon>
        <taxon>Pluteineae</taxon>
        <taxon>Amanitaceae</taxon>
        <taxon>Amanita</taxon>
    </lineage>
</organism>
<evidence type="ECO:0000313" key="3">
    <source>
        <dbReference type="Proteomes" id="UP000242287"/>
    </source>
</evidence>
<dbReference type="InterPro" id="IPR000210">
    <property type="entry name" value="BTB/POZ_dom"/>
</dbReference>
<dbReference type="Gene3D" id="3.30.710.10">
    <property type="entry name" value="Potassium Channel Kv1.1, Chain A"/>
    <property type="match status" value="1"/>
</dbReference>
<feature type="domain" description="BTB" evidence="1">
    <location>
        <begin position="2404"/>
        <end position="2491"/>
    </location>
</feature>
<dbReference type="PANTHER" id="PTHR46919:SF2">
    <property type="entry name" value="SACSIN"/>
    <property type="match status" value="1"/>
</dbReference>
<dbReference type="InterPro" id="IPR011333">
    <property type="entry name" value="SKP1/BTB/POZ_sf"/>
</dbReference>
<dbReference type="Gene3D" id="3.30.565.10">
    <property type="entry name" value="Histidine kinase-like ATPase, C-terminal domain"/>
    <property type="match status" value="1"/>
</dbReference>
<dbReference type="Pfam" id="PF00651">
    <property type="entry name" value="BTB"/>
    <property type="match status" value="1"/>
</dbReference>
<name>A0A2A9NJC4_9AGAR</name>
<dbReference type="OrthoDB" id="1262810at2759"/>
<dbReference type="Proteomes" id="UP000242287">
    <property type="component" value="Unassembled WGS sequence"/>
</dbReference>
<proteinExistence type="predicted"/>
<dbReference type="SMART" id="SM00225">
    <property type="entry name" value="BTB"/>
    <property type="match status" value="1"/>
</dbReference>
<dbReference type="STRING" id="703135.A0A2A9NJC4"/>
<dbReference type="CDD" id="cd18186">
    <property type="entry name" value="BTB_POZ_ZBTB_KLHL-like"/>
    <property type="match status" value="1"/>
</dbReference>
<dbReference type="NCBIfam" id="NF047352">
    <property type="entry name" value="P_loop_sacsin"/>
    <property type="match status" value="2"/>
</dbReference>
<dbReference type="PANTHER" id="PTHR46919">
    <property type="entry name" value="ZINC FINGER, C3HC4 TYPE (RING FINGER) FAMILY PROTEIN"/>
    <property type="match status" value="1"/>
</dbReference>
<gene>
    <name evidence="2" type="ORF">AMATHDRAFT_6333</name>
</gene>
<dbReference type="InterPro" id="IPR058210">
    <property type="entry name" value="SACS/Nov_dom"/>
</dbReference>
<dbReference type="PROSITE" id="PS50097">
    <property type="entry name" value="BTB"/>
    <property type="match status" value="1"/>
</dbReference>